<keyword evidence="3" id="KW-1185">Reference proteome</keyword>
<dbReference type="EMBL" id="CP144916">
    <property type="protein sequence ID" value="WWC41262.1"/>
    <property type="molecule type" value="Genomic_DNA"/>
</dbReference>
<organism evidence="2 3">
    <name type="scientific">Campylobacter vicugnae</name>
    <dbReference type="NCBI Taxonomy" id="1660076"/>
    <lineage>
        <taxon>Bacteria</taxon>
        <taxon>Pseudomonadati</taxon>
        <taxon>Campylobacterota</taxon>
        <taxon>Epsilonproteobacteria</taxon>
        <taxon>Campylobacterales</taxon>
        <taxon>Campylobacteraceae</taxon>
        <taxon>Campylobacter</taxon>
    </lineage>
</organism>
<protein>
    <recommendedName>
        <fullName evidence="4">Lipoprotein</fullName>
    </recommendedName>
</protein>
<dbReference type="RefSeq" id="WP_338438952.1">
    <property type="nucleotide sequence ID" value="NZ_CP144916.1"/>
</dbReference>
<dbReference type="Proteomes" id="UP001318120">
    <property type="component" value="Chromosome"/>
</dbReference>
<gene>
    <name evidence="1" type="ORF">CVIC9261_05970</name>
    <name evidence="2" type="ORF">CVIC9261_06045</name>
</gene>
<reference evidence="2 3" key="1">
    <citation type="journal article" date="2017" name="Genome Biol. Evol.">
        <title>Comparative Genomic Analysis Identifies a Campylobacter Clade Deficient in Selenium Metabolism.</title>
        <authorList>
            <person name="Miller W.G."/>
            <person name="Yee E."/>
            <person name="Lopes B.S."/>
            <person name="Chapman M.H."/>
            <person name="Huynh S."/>
            <person name="Bono J.L."/>
            <person name="Parker C.T."/>
            <person name="Strachan N.J.C."/>
            <person name="Forbes K.J."/>
        </authorList>
    </citation>
    <scope>NUCLEOTIDE SEQUENCE [LARGE SCALE GENOMIC DNA]</scope>
    <source>
        <strain evidence="2 3">RM9261</strain>
    </source>
</reference>
<reference evidence="2" key="2">
    <citation type="submission" date="2024-02" db="EMBL/GenBank/DDBJ databases">
        <authorList>
            <person name="Miller W.G."/>
            <person name="Yee E."/>
            <person name="Lopes B.S."/>
            <person name="Chapman M.H."/>
            <person name="Huynh S."/>
            <person name="Bono J.L."/>
            <person name="Parker C.T."/>
            <person name="Strachan N.J.C."/>
            <person name="Forbes K.J."/>
        </authorList>
    </citation>
    <scope>NUCLEOTIDE SEQUENCE</scope>
    <source>
        <strain evidence="2">RM9261</strain>
    </source>
</reference>
<dbReference type="GeneID" id="93113653"/>
<proteinExistence type="predicted"/>
<evidence type="ECO:0008006" key="4">
    <source>
        <dbReference type="Google" id="ProtNLM"/>
    </source>
</evidence>
<dbReference type="EMBL" id="CP144916">
    <property type="protein sequence ID" value="WWC41247.1"/>
    <property type="molecule type" value="Genomic_DNA"/>
</dbReference>
<evidence type="ECO:0000313" key="1">
    <source>
        <dbReference type="EMBL" id="WWC41247.1"/>
    </source>
</evidence>
<evidence type="ECO:0000313" key="3">
    <source>
        <dbReference type="Proteomes" id="UP001318120"/>
    </source>
</evidence>
<dbReference type="PROSITE" id="PS51257">
    <property type="entry name" value="PROKAR_LIPOPROTEIN"/>
    <property type="match status" value="1"/>
</dbReference>
<sequence>MMIVKRVLAFLLLGLFLVGCSSKEIVTQVEIRYVTIPKPYFKLKQIDTNRSIITDVDVSEFMLELYRGYNECKINLQAIEKLNNKGGE</sequence>
<evidence type="ECO:0000313" key="2">
    <source>
        <dbReference type="EMBL" id="WWC41262.1"/>
    </source>
</evidence>
<accession>A0ABZ2E6E4</accession>
<name>A0ABZ2E6E4_9BACT</name>